<dbReference type="InterPro" id="IPR047740">
    <property type="entry name" value="SMEK_dom"/>
</dbReference>
<dbReference type="EMBL" id="QRVN01000052">
    <property type="protein sequence ID" value="RGS44798.1"/>
    <property type="molecule type" value="Genomic_DNA"/>
</dbReference>
<evidence type="ECO:0000313" key="2">
    <source>
        <dbReference type="EMBL" id="RGS44798.1"/>
    </source>
</evidence>
<proteinExistence type="predicted"/>
<feature type="domain" description="SMEK" evidence="1">
    <location>
        <begin position="7"/>
        <end position="147"/>
    </location>
</feature>
<evidence type="ECO:0000259" key="1">
    <source>
        <dbReference type="Pfam" id="PF21941"/>
    </source>
</evidence>
<organism evidence="2 3">
    <name type="scientific">Segatella copri</name>
    <dbReference type="NCBI Taxonomy" id="165179"/>
    <lineage>
        <taxon>Bacteria</taxon>
        <taxon>Pseudomonadati</taxon>
        <taxon>Bacteroidota</taxon>
        <taxon>Bacteroidia</taxon>
        <taxon>Bacteroidales</taxon>
        <taxon>Prevotellaceae</taxon>
        <taxon>Segatella</taxon>
    </lineage>
</organism>
<protein>
    <recommendedName>
        <fullName evidence="1">SMEK domain-containing protein</fullName>
    </recommendedName>
</protein>
<name>A0AA92TJB6_9BACT</name>
<accession>A0AA92TJB6</accession>
<dbReference type="Proteomes" id="UP000286113">
    <property type="component" value="Unassembled WGS sequence"/>
</dbReference>
<sequence length="1380" mass="161330">MFENLDKIKSVITNIFTQISLNKLSNCHDLNVLAENVFMYVLNDCFDYHLQNANILNNVPNQVGFDLIDTKNKIIFQVTSSDTIEKYSETIKKVKNVHGLEGFNLKFFILKASANKHPASSKIHNLSSPIIFDKDKDILDGNWLFAQFTSHFDRISLIEKHLELLFNGELSYKMIYSLLKYSETICDYPLPEHYLPRKFALKSDRSEAFDVLFSPESKEYSLDKILEEVVKNNELRKFVIFSTAQNGKTTELYRLYNIISKDVEKGVQFIAASSYSQFHHDSFFNILPCRLEENQYILLDGMDELNDKDRNSLINELRDFLKEYSKIKVVVTCRSNYNNGRMLSDFTQLEMLPLSYDEIVSYIKGSLGEHTTSFIKYIEQHQNISELLDVPFYLSSVVDYFGEKHQIPQTQEKILDYIFAKSLKVKEKEGDTINDLAYGAEGLFTVIALTMQFSEKQVLSGKELYKYLKFSKEKISDLTLYTIFKKDSFKDIYSFIHNGFKEHFVAKFLKNLSCQEILKIVCYANGEIPIIKKNWYNVLVLAISYMNESVKKDQMIDWLLKNDVKVLQNIDSTSISMVVKQSVLKGILGEYSKEQIYPDDFYKIAKFIACLCNTKNNAEFLLKEYRNVHQINPYLALLATCVSMMDFSSPSVGILLSDFKKVVFDKINELGNNDDQETYSLYVPFYSSYLNAEEDIDRLIILEVKSKDHHIIQTAFQLIANLNQADKYVEYIIAQERYLQNYSLKSTTHIVHRHDFYKCLGNVYGKNELKRLWEFLPQLFDEEKADHNQADLLNPIQKMLCNSKVYVDDEVFCQTVIDSWIQIAKDHDYISFSLRDTIVEIFQAFRKFCIDNMPKPDFIRLINEIRSVEDTQQEIRLLQILKIKLSLFGNETDLEKCIDVLKPDSINDFGIATWLTNNYDDAWNLLHYDLVHKKFPKRRFYHPNEMKLREEKSMALLLDYAQFKETVLYIVNQYAPKARKELYAKVKECEENKWDSYVGSFMSLFYNYNTQEYDLQEIKNNIEDQSHYELFVLDQLANHRIKQLTGKQKNCLKVILEHVLPKIKDNRTGQRYLSLALDYEITLDKDVQEICLKYASVRDSRWEHAYSHKPFIDYAVQELGKERAEHRIISLIKNPKGLDVCDYLELAKYAINAHLSGVYSYIFEFIKHDEDGYSGNIINLYLKSEPDGMEQIMAIFQDIPDKHKAYVLKMLMCHLKDDMQWVKDTLAHFKDTLLKYDKKTYLECQASLGNQEALEEILKCMTEDKYYFGNVFTAIRFCNYTIDSLPVFDKLLDLSFTMDSSFWTSSIIDGIKGMVGTSSVNLEKVIKVLSSKITDERTWLNKTIDSIKYSYYEAVDSHMTIELAAEKVRKMKMLSNSFNI</sequence>
<dbReference type="SUPFAM" id="SSF52540">
    <property type="entry name" value="P-loop containing nucleoside triphosphate hydrolases"/>
    <property type="match status" value="1"/>
</dbReference>
<dbReference type="InterPro" id="IPR027417">
    <property type="entry name" value="P-loop_NTPase"/>
</dbReference>
<evidence type="ECO:0000313" key="3">
    <source>
        <dbReference type="Proteomes" id="UP000286113"/>
    </source>
</evidence>
<dbReference type="NCBIfam" id="NF033859">
    <property type="entry name" value="SMEK_N"/>
    <property type="match status" value="1"/>
</dbReference>
<reference evidence="2 3" key="1">
    <citation type="submission" date="2018-08" db="EMBL/GenBank/DDBJ databases">
        <title>A genome reference for cultivated species of the human gut microbiota.</title>
        <authorList>
            <person name="Zou Y."/>
            <person name="Xue W."/>
            <person name="Luo G."/>
        </authorList>
    </citation>
    <scope>NUCLEOTIDE SEQUENCE [LARGE SCALE GENOMIC DNA]</scope>
    <source>
        <strain evidence="2 3">AF22-1</strain>
    </source>
</reference>
<comment type="caution">
    <text evidence="2">The sequence shown here is derived from an EMBL/GenBank/DDBJ whole genome shotgun (WGS) entry which is preliminary data.</text>
</comment>
<dbReference type="Pfam" id="PF21941">
    <property type="entry name" value="SMEK_N"/>
    <property type="match status" value="1"/>
</dbReference>
<dbReference type="Gene3D" id="3.40.50.300">
    <property type="entry name" value="P-loop containing nucleotide triphosphate hydrolases"/>
    <property type="match status" value="1"/>
</dbReference>
<gene>
    <name evidence="2" type="ORF">DWX90_15330</name>
</gene>